<evidence type="ECO:0000313" key="15">
    <source>
        <dbReference type="EMBL" id="EJD75879.1"/>
    </source>
</evidence>
<dbReference type="GO" id="GO:0004527">
    <property type="term" value="F:exonuclease activity"/>
    <property type="evidence" value="ECO:0007669"/>
    <property type="project" value="UniProtKB-KW"/>
</dbReference>
<dbReference type="CTD" id="9939699"/>
<dbReference type="Gene3D" id="3.40.395.10">
    <property type="entry name" value="Adenoviral Proteinase, Chain A"/>
    <property type="match status" value="1"/>
</dbReference>
<evidence type="ECO:0000256" key="6">
    <source>
        <dbReference type="ARBA" id="ARBA00022763"/>
    </source>
</evidence>
<dbReference type="GO" id="GO:0003690">
    <property type="term" value="F:double-stranded DNA binding"/>
    <property type="evidence" value="ECO:0007669"/>
    <property type="project" value="TreeGrafter"/>
</dbReference>
<evidence type="ECO:0000256" key="5">
    <source>
        <dbReference type="ARBA" id="ARBA00022722"/>
    </source>
</evidence>
<gene>
    <name evidence="15 17" type="ORF">LOAG_17059</name>
</gene>
<evidence type="ECO:0000313" key="17">
    <source>
        <dbReference type="WBParaSite" id="EN70_8388"/>
    </source>
</evidence>
<dbReference type="Proteomes" id="UP000095285">
    <property type="component" value="Unassembled WGS sequence"/>
</dbReference>
<evidence type="ECO:0000313" key="16">
    <source>
        <dbReference type="Proteomes" id="UP000095285"/>
    </source>
</evidence>
<dbReference type="SUPFAM" id="SSF56024">
    <property type="entry name" value="Phospholipase D/nuclease"/>
    <property type="match status" value="2"/>
</dbReference>
<keyword evidence="6" id="KW-0227">DNA damage</keyword>
<feature type="domain" description="Ubiquitin-like protease family profile" evidence="14">
    <location>
        <begin position="469"/>
        <end position="634"/>
    </location>
</feature>
<keyword evidence="10" id="KW-0539">Nucleus</keyword>
<dbReference type="PANTHER" id="PTHR12415:SF0">
    <property type="entry name" value="TYROSYL-DNA PHOSPHODIESTERASE 1"/>
    <property type="match status" value="1"/>
</dbReference>
<dbReference type="GO" id="GO:0008234">
    <property type="term" value="F:cysteine-type peptidase activity"/>
    <property type="evidence" value="ECO:0007669"/>
    <property type="project" value="InterPro"/>
</dbReference>
<dbReference type="STRING" id="7209.A0A1I7W0R4"/>
<dbReference type="GO" id="GO:0017005">
    <property type="term" value="F:3'-tyrosyl-DNA phosphodiesterase activity"/>
    <property type="evidence" value="ECO:0007669"/>
    <property type="project" value="TreeGrafter"/>
</dbReference>
<dbReference type="Pfam" id="PF02902">
    <property type="entry name" value="Peptidase_C48"/>
    <property type="match status" value="1"/>
</dbReference>
<dbReference type="PROSITE" id="PS50600">
    <property type="entry name" value="ULP_PROTEASE"/>
    <property type="match status" value="1"/>
</dbReference>
<evidence type="ECO:0000259" key="14">
    <source>
        <dbReference type="PROSITE" id="PS50600"/>
    </source>
</evidence>
<evidence type="ECO:0000256" key="2">
    <source>
        <dbReference type="ARBA" id="ARBA00005234"/>
    </source>
</evidence>
<name>A0A1I7W0R4_LOALO</name>
<protein>
    <submittedName>
        <fullName evidence="15 17">TDP1 protein</fullName>
    </submittedName>
</protein>
<feature type="site" description="Interaction with DNA" evidence="13">
    <location>
        <position position="388"/>
    </location>
</feature>
<keyword evidence="4" id="KW-0645">Protease</keyword>
<reference evidence="15 16" key="1">
    <citation type="submission" date="2012-04" db="EMBL/GenBank/DDBJ databases">
        <title>The Genome Sequence of Loa loa.</title>
        <authorList>
            <consortium name="The Broad Institute Genome Sequencing Platform"/>
            <consortium name="Broad Institute Genome Sequencing Center for Infectious Disease"/>
            <person name="Nutman T.B."/>
            <person name="Fink D.L."/>
            <person name="Russ C."/>
            <person name="Young S."/>
            <person name="Zeng Q."/>
            <person name="Gargeya S."/>
            <person name="Alvarado L."/>
            <person name="Berlin A."/>
            <person name="Chapman S.B."/>
            <person name="Chen Z."/>
            <person name="Freedman E."/>
            <person name="Gellesch M."/>
            <person name="Goldberg J."/>
            <person name="Griggs A."/>
            <person name="Gujja S."/>
            <person name="Heilman E.R."/>
            <person name="Heiman D."/>
            <person name="Howarth C."/>
            <person name="Mehta T."/>
            <person name="Neiman D."/>
            <person name="Pearson M."/>
            <person name="Roberts A."/>
            <person name="Saif S."/>
            <person name="Shea T."/>
            <person name="Shenoy N."/>
            <person name="Sisk P."/>
            <person name="Stolte C."/>
            <person name="Sykes S."/>
            <person name="White J."/>
            <person name="Yandava C."/>
            <person name="Haas B."/>
            <person name="Henn M.R."/>
            <person name="Nusbaum C."/>
            <person name="Birren B."/>
        </authorList>
    </citation>
    <scope>NUCLEOTIDE SEQUENCE [LARGE SCALE GENOMIC DNA]</scope>
</reference>
<dbReference type="KEGG" id="loa:LOAG_17059"/>
<feature type="active site" description="Nucleophile" evidence="11">
    <location>
        <position position="136"/>
    </location>
</feature>
<evidence type="ECO:0000256" key="7">
    <source>
        <dbReference type="ARBA" id="ARBA00022801"/>
    </source>
</evidence>
<feature type="binding site" evidence="12">
    <location>
        <position position="138"/>
    </location>
    <ligand>
        <name>substrate</name>
    </ligand>
</feature>
<dbReference type="AlphaFoldDB" id="A0A1I7W0R4"/>
<dbReference type="EMBL" id="JH712102">
    <property type="protein sequence ID" value="EJD75879.1"/>
    <property type="molecule type" value="Genomic_DNA"/>
</dbReference>
<dbReference type="Pfam" id="PF06087">
    <property type="entry name" value="Tyr-DNA_phospho"/>
    <property type="match status" value="1"/>
</dbReference>
<dbReference type="OMA" id="PLIKECW"/>
<evidence type="ECO:0000256" key="1">
    <source>
        <dbReference type="ARBA" id="ARBA00004123"/>
    </source>
</evidence>
<evidence type="ECO:0000256" key="11">
    <source>
        <dbReference type="PIRSR" id="PIRSR610347-1"/>
    </source>
</evidence>
<dbReference type="InterPro" id="IPR003653">
    <property type="entry name" value="Peptidase_C48_C"/>
</dbReference>
<dbReference type="GO" id="GO:0003697">
    <property type="term" value="F:single-stranded DNA binding"/>
    <property type="evidence" value="ECO:0007669"/>
    <property type="project" value="TreeGrafter"/>
</dbReference>
<dbReference type="eggNOG" id="KOG3246">
    <property type="taxonomic scope" value="Eukaryota"/>
</dbReference>
<keyword evidence="7" id="KW-0378">Hydrolase</keyword>
<dbReference type="InParanoid" id="A0A1I7W0R4"/>
<keyword evidence="8" id="KW-0269">Exonuclease</keyword>
<proteinExistence type="inferred from homology"/>
<dbReference type="InterPro" id="IPR038765">
    <property type="entry name" value="Papain-like_cys_pep_sf"/>
</dbReference>
<comment type="similarity">
    <text evidence="2">Belongs to the peptidase C48 family.</text>
</comment>
<evidence type="ECO:0000256" key="9">
    <source>
        <dbReference type="ARBA" id="ARBA00023204"/>
    </source>
</evidence>
<accession>A0A1S0UJW3</accession>
<dbReference type="PANTHER" id="PTHR12415">
    <property type="entry name" value="TYROSYL-DNA PHOSPHODIESTERASE 1"/>
    <property type="match status" value="1"/>
</dbReference>
<comment type="similarity">
    <text evidence="3">Belongs to the tyrosyl-DNA phosphodiesterase family.</text>
</comment>
<comment type="subcellular location">
    <subcellularLocation>
        <location evidence="1">Nucleus</location>
    </subcellularLocation>
</comment>
<reference evidence="17" key="2">
    <citation type="submission" date="2016-11" db="UniProtKB">
        <authorList>
            <consortium name="WormBaseParasite"/>
        </authorList>
    </citation>
    <scope>IDENTIFICATION</scope>
</reference>
<evidence type="ECO:0000256" key="8">
    <source>
        <dbReference type="ARBA" id="ARBA00022839"/>
    </source>
</evidence>
<organism evidence="16 17">
    <name type="scientific">Loa loa</name>
    <name type="common">Eye worm</name>
    <name type="synonym">Filaria loa</name>
    <dbReference type="NCBI Taxonomy" id="7209"/>
    <lineage>
        <taxon>Eukaryota</taxon>
        <taxon>Metazoa</taxon>
        <taxon>Ecdysozoa</taxon>
        <taxon>Nematoda</taxon>
        <taxon>Chromadorea</taxon>
        <taxon>Rhabditida</taxon>
        <taxon>Spirurina</taxon>
        <taxon>Spiruromorpha</taxon>
        <taxon>Filarioidea</taxon>
        <taxon>Onchocercidae</taxon>
        <taxon>Loa</taxon>
    </lineage>
</organism>
<dbReference type="Gene3D" id="3.30.870.10">
    <property type="entry name" value="Endonuclease Chain A"/>
    <property type="match status" value="2"/>
</dbReference>
<evidence type="ECO:0000256" key="13">
    <source>
        <dbReference type="PIRSR" id="PIRSR610347-3"/>
    </source>
</evidence>
<feature type="active site" description="Proton donor/acceptor" evidence="11">
    <location>
        <position position="363"/>
    </location>
</feature>
<dbReference type="GO" id="GO:0006508">
    <property type="term" value="P:proteolysis"/>
    <property type="evidence" value="ECO:0007669"/>
    <property type="project" value="UniProtKB-KW"/>
</dbReference>
<evidence type="ECO:0000256" key="3">
    <source>
        <dbReference type="ARBA" id="ARBA00010205"/>
    </source>
</evidence>
<evidence type="ECO:0000256" key="10">
    <source>
        <dbReference type="ARBA" id="ARBA00023242"/>
    </source>
</evidence>
<dbReference type="InterPro" id="IPR010347">
    <property type="entry name" value="Tdp1"/>
</dbReference>
<accession>A0A1I7W0R4</accession>
<keyword evidence="16" id="KW-1185">Reference proteome</keyword>
<evidence type="ECO:0000256" key="12">
    <source>
        <dbReference type="PIRSR" id="PIRSR610347-2"/>
    </source>
</evidence>
<evidence type="ECO:0000256" key="4">
    <source>
        <dbReference type="ARBA" id="ARBA00022670"/>
    </source>
</evidence>
<dbReference type="GeneID" id="9939699"/>
<dbReference type="WBParaSite" id="EN70_8388">
    <property type="protein sequence ID" value="EN70_8388"/>
    <property type="gene ID" value="EN70_8388"/>
</dbReference>
<dbReference type="FunCoup" id="A0A1I7W0R4">
    <property type="interactions" value="1963"/>
</dbReference>
<dbReference type="GO" id="GO:0006281">
    <property type="term" value="P:DNA repair"/>
    <property type="evidence" value="ECO:0007669"/>
    <property type="project" value="UniProtKB-KW"/>
</dbReference>
<keyword evidence="5" id="KW-0540">Nuclease</keyword>
<dbReference type="SUPFAM" id="SSF54001">
    <property type="entry name" value="Cysteine proteinases"/>
    <property type="match status" value="1"/>
</dbReference>
<dbReference type="RefSeq" id="XP_020306712.1">
    <property type="nucleotide sequence ID" value="XM_020449720.1"/>
</dbReference>
<dbReference type="CDD" id="cd09195">
    <property type="entry name" value="PLDc_mTdp1_2"/>
    <property type="match status" value="1"/>
</dbReference>
<feature type="binding site" evidence="12">
    <location>
        <position position="365"/>
    </location>
    <ligand>
        <name>substrate</name>
    </ligand>
</feature>
<dbReference type="eggNOG" id="KOG2031">
    <property type="taxonomic scope" value="Eukaryota"/>
</dbReference>
<dbReference type="GO" id="GO:0005634">
    <property type="term" value="C:nucleus"/>
    <property type="evidence" value="ECO:0007669"/>
    <property type="project" value="UniProtKB-SubCell"/>
</dbReference>
<dbReference type="OrthoDB" id="47785at2759"/>
<sequence length="672" mass="76317">MKRGMTKALACVAQECDDLESKGSEGKRMKQNCLMDKLYFNKVVGLAEQYNVNAFSFAELLELISPVASIHFNFMIDLRWLLTQYPGRLRQGPITLIVGERMGTDFTLTKTAVKQCGVNNVNVGRARLMIPFGTHHSKISIFESNTGRVHIIIATANLLESDWNFKTQAFFHCSGNELAAGDCPDRNGSDFQTDLVKYLDEYKTSQDWGLIEHWRDRVSNIDLSQVKARVVYSVPGTHKGVQLTKYGHPRLRVILKELFGDVKNMDGFTYHAQCSSLGSLGAAPQYWLTGQFLNSLSGGAETDGEHLRIIYPCVEDVRNSNEGYAAGGSFPYSNSVAVKQPYLLNFMHKWSSDHLGRSRAMPHIKTYAAFAKDSLKPSWLLITSANLSKAAWGDYQSKKPQLTIRSYEFGLLFSDPESLDMLPYDLPLTKYDDNDRVWIVDKTYRKPDIFRKTWPMAKSGKCVLSFGDTVLYEADLKALENGRWLSDPVISFAFEYLHTRILDETKRDKISFINAAVCQLIKLSTPDEVTELLDELTLKEKEHVIFVVNDHDDPSRSGGSHWSLLICRRDLQPHFLIIDSAQGTISANQKATDKLIQILAKYFGLPVDTRIERATKQYNSMDCGMFVIEYTRHYIESLKRDEFNVDFTQLNADDVKKQRKVWGSLIRSLAEE</sequence>
<keyword evidence="9" id="KW-0234">DNA repair</keyword>